<reference evidence="13" key="1">
    <citation type="submission" date="2016-12" db="EMBL/GenBank/DDBJ databases">
        <authorList>
            <person name="Varghese N."/>
            <person name="Submissions S."/>
        </authorList>
    </citation>
    <scope>NUCLEOTIDE SEQUENCE [LARGE SCALE GENOMIC DNA]</scope>
    <source>
        <strain evidence="13">DSM 25035</strain>
    </source>
</reference>
<dbReference type="EC" id="2.1.2.11" evidence="8"/>
<keyword evidence="3 8" id="KW-0963">Cytoplasm</keyword>
<dbReference type="GO" id="GO:0015940">
    <property type="term" value="P:pantothenate biosynthetic process"/>
    <property type="evidence" value="ECO:0007669"/>
    <property type="project" value="UniProtKB-UniRule"/>
</dbReference>
<feature type="binding site" evidence="8 10">
    <location>
        <position position="122"/>
    </location>
    <ligand>
        <name>3-methyl-2-oxobutanoate</name>
        <dbReference type="ChEBI" id="CHEBI:11851"/>
    </ligand>
</feature>
<feature type="binding site" evidence="8 11">
    <location>
        <position position="124"/>
    </location>
    <ligand>
        <name>Mg(2+)</name>
        <dbReference type="ChEBI" id="CHEBI:18420"/>
    </ligand>
</feature>
<dbReference type="PANTHER" id="PTHR20881">
    <property type="entry name" value="3-METHYL-2-OXOBUTANOATE HYDROXYMETHYLTRANSFERASE"/>
    <property type="match status" value="1"/>
</dbReference>
<comment type="subunit">
    <text evidence="2 8">Homodecamer; pentamer of dimers.</text>
</comment>
<dbReference type="FunFam" id="3.20.20.60:FF:000017">
    <property type="entry name" value="3-methyl-2-oxobutanoate hydroxymethyltransferase"/>
    <property type="match status" value="1"/>
</dbReference>
<dbReference type="PANTHER" id="PTHR20881:SF0">
    <property type="entry name" value="3-METHYL-2-OXOBUTANOATE HYDROXYMETHYLTRANSFERASE"/>
    <property type="match status" value="1"/>
</dbReference>
<dbReference type="OrthoDB" id="9781789at2"/>
<feature type="binding site" evidence="8 11">
    <location>
        <position position="53"/>
    </location>
    <ligand>
        <name>Mg(2+)</name>
        <dbReference type="ChEBI" id="CHEBI:18420"/>
    </ligand>
</feature>
<organism evidence="12 13">
    <name type="scientific">Algoriphagus zhangzhouensis</name>
    <dbReference type="NCBI Taxonomy" id="1073327"/>
    <lineage>
        <taxon>Bacteria</taxon>
        <taxon>Pseudomonadati</taxon>
        <taxon>Bacteroidota</taxon>
        <taxon>Cytophagia</taxon>
        <taxon>Cytophagales</taxon>
        <taxon>Cyclobacteriaceae</taxon>
        <taxon>Algoriphagus</taxon>
    </lineage>
</organism>
<feature type="binding site" evidence="8 10">
    <location>
        <position position="92"/>
    </location>
    <ligand>
        <name>3-methyl-2-oxobutanoate</name>
        <dbReference type="ChEBI" id="CHEBI:11851"/>
    </ligand>
</feature>
<proteinExistence type="inferred from homology"/>
<evidence type="ECO:0000313" key="13">
    <source>
        <dbReference type="Proteomes" id="UP000184609"/>
    </source>
</evidence>
<feature type="active site" description="Proton acceptor" evidence="8 9">
    <location>
        <position position="191"/>
    </location>
</feature>
<evidence type="ECO:0000313" key="12">
    <source>
        <dbReference type="EMBL" id="SHO61332.1"/>
    </source>
</evidence>
<dbReference type="STRING" id="1073327.SAMN04488108_1270"/>
<gene>
    <name evidence="8" type="primary">panB</name>
    <name evidence="12" type="ORF">SAMN04488108_1270</name>
</gene>
<dbReference type="AlphaFoldDB" id="A0A1M7Z963"/>
<evidence type="ECO:0000256" key="10">
    <source>
        <dbReference type="PIRSR" id="PIRSR000388-2"/>
    </source>
</evidence>
<dbReference type="CDD" id="cd06557">
    <property type="entry name" value="KPHMT-like"/>
    <property type="match status" value="1"/>
</dbReference>
<dbReference type="GO" id="GO:0005737">
    <property type="term" value="C:cytoplasm"/>
    <property type="evidence" value="ECO:0007669"/>
    <property type="project" value="UniProtKB-SubCell"/>
</dbReference>
<dbReference type="RefSeq" id="WP_073570949.1">
    <property type="nucleotide sequence ID" value="NZ_FRXN01000002.1"/>
</dbReference>
<dbReference type="Proteomes" id="UP000184609">
    <property type="component" value="Unassembled WGS sequence"/>
</dbReference>
<evidence type="ECO:0000256" key="5">
    <source>
        <dbReference type="ARBA" id="ARBA00022679"/>
    </source>
</evidence>
<keyword evidence="4 8" id="KW-0566">Pantothenate biosynthesis</keyword>
<dbReference type="Pfam" id="PF02548">
    <property type="entry name" value="Pantoate_transf"/>
    <property type="match status" value="1"/>
</dbReference>
<comment type="pathway">
    <text evidence="8">Cofactor biosynthesis; (R)-pantothenate biosynthesis; (R)-pantoate from 3-methyl-2-oxobutanoate: step 1/2.</text>
</comment>
<dbReference type="GO" id="GO:0008168">
    <property type="term" value="F:methyltransferase activity"/>
    <property type="evidence" value="ECO:0007669"/>
    <property type="project" value="UniProtKB-KW"/>
</dbReference>
<dbReference type="Gene3D" id="3.20.20.60">
    <property type="entry name" value="Phosphoenolpyruvate-binding domains"/>
    <property type="match status" value="1"/>
</dbReference>
<protein>
    <recommendedName>
        <fullName evidence="8">3-methyl-2-oxobutanoate hydroxymethyltransferase</fullName>
        <ecNumber evidence="8">2.1.2.11</ecNumber>
    </recommendedName>
    <alternativeName>
        <fullName evidence="8">Ketopantoate hydroxymethyltransferase</fullName>
        <shortName evidence="8">KPHMT</shortName>
    </alternativeName>
</protein>
<evidence type="ECO:0000256" key="3">
    <source>
        <dbReference type="ARBA" id="ARBA00022490"/>
    </source>
</evidence>
<dbReference type="InterPro" id="IPR015813">
    <property type="entry name" value="Pyrv/PenolPyrv_kinase-like_dom"/>
</dbReference>
<dbReference type="UniPathway" id="UPA00028">
    <property type="reaction ID" value="UER00003"/>
</dbReference>
<comment type="catalytic activity">
    <reaction evidence="8">
        <text>(6R)-5,10-methylene-5,6,7,8-tetrahydrofolate + 3-methyl-2-oxobutanoate + H2O = 2-dehydropantoate + (6S)-5,6,7,8-tetrahydrofolate</text>
        <dbReference type="Rhea" id="RHEA:11824"/>
        <dbReference type="ChEBI" id="CHEBI:11561"/>
        <dbReference type="ChEBI" id="CHEBI:11851"/>
        <dbReference type="ChEBI" id="CHEBI:15377"/>
        <dbReference type="ChEBI" id="CHEBI:15636"/>
        <dbReference type="ChEBI" id="CHEBI:57453"/>
        <dbReference type="EC" id="2.1.2.11"/>
    </reaction>
</comment>
<keyword evidence="12" id="KW-0489">Methyltransferase</keyword>
<comment type="similarity">
    <text evidence="1 8">Belongs to the PanB family.</text>
</comment>
<evidence type="ECO:0000256" key="7">
    <source>
        <dbReference type="ARBA" id="ARBA00022842"/>
    </source>
</evidence>
<evidence type="ECO:0000256" key="4">
    <source>
        <dbReference type="ARBA" id="ARBA00022655"/>
    </source>
</evidence>
<dbReference type="NCBIfam" id="TIGR00222">
    <property type="entry name" value="panB"/>
    <property type="match status" value="1"/>
</dbReference>
<accession>A0A1M7Z963</accession>
<keyword evidence="13" id="KW-1185">Reference proteome</keyword>
<dbReference type="SUPFAM" id="SSF51621">
    <property type="entry name" value="Phosphoenolpyruvate/pyruvate domain"/>
    <property type="match status" value="1"/>
</dbReference>
<feature type="binding site" evidence="8 10">
    <location>
        <begin position="53"/>
        <end position="54"/>
    </location>
    <ligand>
        <name>3-methyl-2-oxobutanoate</name>
        <dbReference type="ChEBI" id="CHEBI:11851"/>
    </ligand>
</feature>
<sequence>MSVHSSASIKRITTHILQEMKQRGEKISMLTAYDYSMAKIVDSAGIDIILVGDSASNVMAGHETTLPITLDQMIYHASSVVRAVKRSFIVVDIPFGSYQGNSSEALRSAIRIMKESGAHAVKVEGGAEIKESVVRILSAGVPVMGHLGLTPQSIYKFGTYTVRAKEDAEAAKLLEDAKILEECGCFAIVLEKIPAALAKKVAETVSIPVIGIGAGGDVDGQVLVMHDMLGITQEFKPRFLRQYADLQQVMTDAFKNYIQDVKSQDFPNESESY</sequence>
<dbReference type="InterPro" id="IPR040442">
    <property type="entry name" value="Pyrv_kinase-like_dom_sf"/>
</dbReference>
<evidence type="ECO:0000256" key="1">
    <source>
        <dbReference type="ARBA" id="ARBA00008676"/>
    </source>
</evidence>
<dbReference type="GO" id="GO:0003864">
    <property type="term" value="F:3-methyl-2-oxobutanoate hydroxymethyltransferase activity"/>
    <property type="evidence" value="ECO:0007669"/>
    <property type="project" value="UniProtKB-UniRule"/>
</dbReference>
<dbReference type="HAMAP" id="MF_00156">
    <property type="entry name" value="PanB"/>
    <property type="match status" value="1"/>
</dbReference>
<feature type="binding site" evidence="8 11">
    <location>
        <position position="92"/>
    </location>
    <ligand>
        <name>Mg(2+)</name>
        <dbReference type="ChEBI" id="CHEBI:18420"/>
    </ligand>
</feature>
<comment type="cofactor">
    <cofactor evidence="8 11">
        <name>Mg(2+)</name>
        <dbReference type="ChEBI" id="CHEBI:18420"/>
    </cofactor>
    <text evidence="8 11">Binds 1 Mg(2+) ion per subunit.</text>
</comment>
<keyword evidence="7 8" id="KW-0460">Magnesium</keyword>
<dbReference type="NCBIfam" id="NF001452">
    <property type="entry name" value="PRK00311.1"/>
    <property type="match status" value="1"/>
</dbReference>
<dbReference type="InterPro" id="IPR003700">
    <property type="entry name" value="Pantoate_hydroxy_MeTrfase"/>
</dbReference>
<name>A0A1M7Z963_9BACT</name>
<comment type="subcellular location">
    <subcellularLocation>
        <location evidence="8">Cytoplasm</location>
    </subcellularLocation>
</comment>
<dbReference type="EMBL" id="FRXN01000002">
    <property type="protein sequence ID" value="SHO61332.1"/>
    <property type="molecule type" value="Genomic_DNA"/>
</dbReference>
<comment type="function">
    <text evidence="8">Catalyzes the reversible reaction in which hydroxymethyl group from 5,10-methylenetetrahydrofolate is transferred onto alpha-ketoisovalerate to form ketopantoate.</text>
</comment>
<keyword evidence="5 8" id="KW-0808">Transferase</keyword>
<dbReference type="GO" id="GO:0000287">
    <property type="term" value="F:magnesium ion binding"/>
    <property type="evidence" value="ECO:0007669"/>
    <property type="project" value="TreeGrafter"/>
</dbReference>
<evidence type="ECO:0000256" key="2">
    <source>
        <dbReference type="ARBA" id="ARBA00011424"/>
    </source>
</evidence>
<evidence type="ECO:0000256" key="9">
    <source>
        <dbReference type="PIRSR" id="PIRSR000388-1"/>
    </source>
</evidence>
<evidence type="ECO:0000256" key="8">
    <source>
        <dbReference type="HAMAP-Rule" id="MF_00156"/>
    </source>
</evidence>
<evidence type="ECO:0000256" key="6">
    <source>
        <dbReference type="ARBA" id="ARBA00022723"/>
    </source>
</evidence>
<keyword evidence="6 8" id="KW-0479">Metal-binding</keyword>
<evidence type="ECO:0000256" key="11">
    <source>
        <dbReference type="PIRSR" id="PIRSR000388-3"/>
    </source>
</evidence>
<dbReference type="GO" id="GO:0032259">
    <property type="term" value="P:methylation"/>
    <property type="evidence" value="ECO:0007669"/>
    <property type="project" value="UniProtKB-KW"/>
</dbReference>
<dbReference type="PIRSF" id="PIRSF000388">
    <property type="entry name" value="Pantoate_hydroxy_MeTrfase"/>
    <property type="match status" value="1"/>
</dbReference>